<dbReference type="AlphaFoldDB" id="A0A1W2CAQ6"/>
<keyword evidence="1" id="KW-0812">Transmembrane</keyword>
<evidence type="ECO:0000313" key="2">
    <source>
        <dbReference type="EMBL" id="SMC81768.1"/>
    </source>
</evidence>
<keyword evidence="3" id="KW-1185">Reference proteome</keyword>
<name>A0A1W2CAQ6_9FIRM</name>
<feature type="transmembrane region" description="Helical" evidence="1">
    <location>
        <begin position="6"/>
        <end position="27"/>
    </location>
</feature>
<accession>A0A1W2CAQ6</accession>
<dbReference type="EMBL" id="FWXW01000008">
    <property type="protein sequence ID" value="SMC81768.1"/>
    <property type="molecule type" value="Genomic_DNA"/>
</dbReference>
<gene>
    <name evidence="2" type="ORF">SAMN02745168_2623</name>
</gene>
<dbReference type="RefSeq" id="WP_084235300.1">
    <property type="nucleotide sequence ID" value="NZ_FWXW01000008.1"/>
</dbReference>
<evidence type="ECO:0000256" key="1">
    <source>
        <dbReference type="SAM" id="Phobius"/>
    </source>
</evidence>
<protein>
    <recommendedName>
        <fullName evidence="4">DUF3899 domain-containing protein</fullName>
    </recommendedName>
</protein>
<keyword evidence="1" id="KW-0472">Membrane</keyword>
<reference evidence="2 3" key="1">
    <citation type="submission" date="2017-04" db="EMBL/GenBank/DDBJ databases">
        <authorList>
            <person name="Afonso C.L."/>
            <person name="Miller P.J."/>
            <person name="Scott M.A."/>
            <person name="Spackman E."/>
            <person name="Goraichik I."/>
            <person name="Dimitrov K.M."/>
            <person name="Suarez D.L."/>
            <person name="Swayne D.E."/>
        </authorList>
    </citation>
    <scope>NUCLEOTIDE SEQUENCE [LARGE SCALE GENOMIC DNA]</scope>
    <source>
        <strain evidence="2 3">DSM 12816</strain>
    </source>
</reference>
<evidence type="ECO:0000313" key="3">
    <source>
        <dbReference type="Proteomes" id="UP000192790"/>
    </source>
</evidence>
<proteinExistence type="predicted"/>
<evidence type="ECO:0008006" key="4">
    <source>
        <dbReference type="Google" id="ProtNLM"/>
    </source>
</evidence>
<dbReference type="STRING" id="1122930.SAMN02745168_2623"/>
<sequence length="94" mass="11049">MSTNTRIILSIVCFFFSFVLAGVGLLMRKYDFSCMFHHPWKKVDGLYIRSGLRLKKVADDTPENRTKYSKRLGNYFILFSAFWLFIVIVGIWNV</sequence>
<organism evidence="2 3">
    <name type="scientific">Papillibacter cinnamivorans DSM 12816</name>
    <dbReference type="NCBI Taxonomy" id="1122930"/>
    <lineage>
        <taxon>Bacteria</taxon>
        <taxon>Bacillati</taxon>
        <taxon>Bacillota</taxon>
        <taxon>Clostridia</taxon>
        <taxon>Eubacteriales</taxon>
        <taxon>Oscillospiraceae</taxon>
        <taxon>Papillibacter</taxon>
    </lineage>
</organism>
<feature type="transmembrane region" description="Helical" evidence="1">
    <location>
        <begin position="72"/>
        <end position="92"/>
    </location>
</feature>
<dbReference type="Proteomes" id="UP000192790">
    <property type="component" value="Unassembled WGS sequence"/>
</dbReference>
<keyword evidence="1" id="KW-1133">Transmembrane helix</keyword>